<evidence type="ECO:0000256" key="1">
    <source>
        <dbReference type="SAM" id="Phobius"/>
    </source>
</evidence>
<dbReference type="Proteomes" id="UP000293300">
    <property type="component" value="Unassembled WGS sequence"/>
</dbReference>
<dbReference type="InterPro" id="IPR016181">
    <property type="entry name" value="Acyl_CoA_acyltransferase"/>
</dbReference>
<keyword evidence="1" id="KW-1133">Transmembrane helix</keyword>
<gene>
    <name evidence="2" type="ORF">EZL74_05895</name>
</gene>
<protein>
    <recommendedName>
        <fullName evidence="4">N-acetyltransferase domain-containing protein</fullName>
    </recommendedName>
</protein>
<dbReference type="RefSeq" id="WP_131475677.1">
    <property type="nucleotide sequence ID" value="NZ_SJPE01000005.1"/>
</dbReference>
<feature type="transmembrane region" description="Helical" evidence="1">
    <location>
        <begin position="6"/>
        <end position="24"/>
    </location>
</feature>
<reference evidence="2 3" key="1">
    <citation type="submission" date="2019-02" db="EMBL/GenBank/DDBJ databases">
        <title>Flavobacterium sp. RD-2-33 isolated from forest soil.</title>
        <authorList>
            <person name="Chaudhary D.K."/>
        </authorList>
    </citation>
    <scope>NUCLEOTIDE SEQUENCE [LARGE SCALE GENOMIC DNA]</scope>
    <source>
        <strain evidence="2 3">RD-2-33</strain>
    </source>
</reference>
<sequence length="208" mass="24054">MHPDILSWIGYLASVIIVISMMMSSIIKFRWVNLTGAFLFSAYGFLIDAIPVGVLNGIIVLVDAYYLWLIYSKKETFEILEVSADSEYLKRFLRYHNARIQSYCPGFSYVPDESKVCFFILRNMAVAGFFLAHRTHQSTLNVDLDYVLPEYKDFKNGKFIYFQLKDRFVAAGFTHVVAEGNNQRYFNYLKKLGFTETATGVYEKDLTL</sequence>
<dbReference type="EMBL" id="SJPE01000005">
    <property type="protein sequence ID" value="TBX69948.1"/>
    <property type="molecule type" value="Genomic_DNA"/>
</dbReference>
<dbReference type="OrthoDB" id="677174at2"/>
<evidence type="ECO:0008006" key="4">
    <source>
        <dbReference type="Google" id="ProtNLM"/>
    </source>
</evidence>
<evidence type="ECO:0000313" key="2">
    <source>
        <dbReference type="EMBL" id="TBX69948.1"/>
    </source>
</evidence>
<keyword evidence="1" id="KW-0812">Transmembrane</keyword>
<evidence type="ECO:0000313" key="3">
    <source>
        <dbReference type="Proteomes" id="UP000293300"/>
    </source>
</evidence>
<proteinExistence type="predicted"/>
<dbReference type="SUPFAM" id="SSF55729">
    <property type="entry name" value="Acyl-CoA N-acyltransferases (Nat)"/>
    <property type="match status" value="1"/>
</dbReference>
<dbReference type="AlphaFoldDB" id="A0A4Q9Z0X3"/>
<name>A0A4Q9Z0X3_9FLAO</name>
<organism evidence="2 3">
    <name type="scientific">Flavobacterium silvisoli</name>
    <dbReference type="NCBI Taxonomy" id="2529433"/>
    <lineage>
        <taxon>Bacteria</taxon>
        <taxon>Pseudomonadati</taxon>
        <taxon>Bacteroidota</taxon>
        <taxon>Flavobacteriia</taxon>
        <taxon>Flavobacteriales</taxon>
        <taxon>Flavobacteriaceae</taxon>
        <taxon>Flavobacterium</taxon>
    </lineage>
</organism>
<accession>A0A4Q9Z0X3</accession>
<feature type="transmembrane region" description="Helical" evidence="1">
    <location>
        <begin position="53"/>
        <end position="71"/>
    </location>
</feature>
<keyword evidence="3" id="KW-1185">Reference proteome</keyword>
<comment type="caution">
    <text evidence="2">The sequence shown here is derived from an EMBL/GenBank/DDBJ whole genome shotgun (WGS) entry which is preliminary data.</text>
</comment>
<keyword evidence="1" id="KW-0472">Membrane</keyword>